<proteinExistence type="inferred from homology"/>
<dbReference type="CDD" id="cd02892">
    <property type="entry name" value="SQCY_1"/>
    <property type="match status" value="1"/>
</dbReference>
<keyword evidence="8" id="KW-1185">Reference proteome</keyword>
<reference evidence="7" key="2">
    <citation type="submission" date="2021-04" db="EMBL/GenBank/DDBJ databases">
        <authorList>
            <person name="Podell S."/>
        </authorList>
    </citation>
    <scope>NUCLEOTIDE SEQUENCE</scope>
    <source>
        <strain evidence="7">Hildebrandi</strain>
    </source>
</reference>
<dbReference type="GO" id="GO:0016104">
    <property type="term" value="P:triterpenoid biosynthetic process"/>
    <property type="evidence" value="ECO:0007669"/>
    <property type="project" value="InterPro"/>
</dbReference>
<dbReference type="NCBIfam" id="TIGR01787">
    <property type="entry name" value="squalene_cyclas"/>
    <property type="match status" value="1"/>
</dbReference>
<dbReference type="PANTHER" id="PTHR11764:SF20">
    <property type="entry name" value="LANOSTEROL SYNTHASE"/>
    <property type="match status" value="1"/>
</dbReference>
<evidence type="ECO:0000313" key="8">
    <source>
        <dbReference type="Proteomes" id="UP000693970"/>
    </source>
</evidence>
<reference evidence="7" key="1">
    <citation type="journal article" date="2021" name="Sci. Rep.">
        <title>Diploid genomic architecture of Nitzschia inconspicua, an elite biomass production diatom.</title>
        <authorList>
            <person name="Oliver A."/>
            <person name="Podell S."/>
            <person name="Pinowska A."/>
            <person name="Traller J.C."/>
            <person name="Smith S.R."/>
            <person name="McClure R."/>
            <person name="Beliaev A."/>
            <person name="Bohutskyi P."/>
            <person name="Hill E.A."/>
            <person name="Rabines A."/>
            <person name="Zheng H."/>
            <person name="Allen L.Z."/>
            <person name="Kuo A."/>
            <person name="Grigoriev I.V."/>
            <person name="Allen A.E."/>
            <person name="Hazlebeck D."/>
            <person name="Allen E.E."/>
        </authorList>
    </citation>
    <scope>NUCLEOTIDE SEQUENCE</scope>
    <source>
        <strain evidence="7">Hildebrandi</strain>
    </source>
</reference>
<sequence>MEMWPLANCNVVGGSSETSTLSLGFALCSLSCLLLITTLYLATALKSQPLDQLGLRPHGSNLWSWLYHYFKDNVGIQGYDAIQGALSPPLRLACHVSTCMMLWGSFLCAIGAQNSNACQMPTIVQSSIFPVTLYSAIMFVIHHVMRAVSMPGGPRAHKIQRQPQWKQGQLYTLDPVILNGWKCLVAEESHQATESKFAQELVNSSSGEQTPKLTGEPAGRQTWFHVRDNEKESFVDSNGGGLLSRVLGAASPSRKSTSNNGADEELVQMMALGGRSKPGFDPSTNPNSNDQIFRAQQIRKYLQRPGNKAPNMEKSSSSPTTVYEACHKAAHFYSMLQCEDGHWAADYGGPHFLMPGLVVAWYIMGKPQQLLDDDQVTLLKHYILVHQQVDGGWGTHIESPSTMFGSVLIYVALRLLGVPADHRACVLARIFLDEHGGALYTSSWSKFYLCLLGVMDWRGHNSVPPEMWLLPNWFPFHPGRMWCHARMVYLPMGYLYGNRYVYRKAEEDPLIADLRRELYPQYKDYSTIPWMKTRHWIAETDNYSPIPWVMKTVQNILARYEEWSIFQPFKKHVRKMGVNFSLEYMDAEDLQTNYIDIGPVNKVLNMISHFHATGGDLKNYKIVNHMMRVQDYLWIAEDGMKMQGYNGSQCWDSSFCIQALYEADLLDEFPELTRKAWSYFERTQILSTEVSQSSPAYQFEANEYRLKFYRHISEGGWPFSTSAHGWPISDCTSEGLKATLCLLKTKTIQGALKSKSVLPISEERLHKAINVLLTYQNEDGGWATYENNRGWGWYEQLNPSEVFGDIMIDYSYVECSMAVLTSLVDFSEMYPDHRTADIQESINRGRTFLKSIQREDGSWYGSWACCFCYGIWFGVEGLIKCGEPTDSACITKACEFLLRQQRANGGWGEDFTSCYDKDYAQEGMKAYGDHGSGVVSTAWALMALSMAKCPNVEAVRRGVQYLIKRQLPCGDWPQEGIAGVFNRSVGITYTAYRNVFPIWAMGRCREVYGEALDEQNDNTK</sequence>
<protein>
    <submittedName>
        <fullName evidence="7">S-2,3-epoxysqualene cyclase</fullName>
    </submittedName>
</protein>
<evidence type="ECO:0000259" key="6">
    <source>
        <dbReference type="Pfam" id="PF13249"/>
    </source>
</evidence>
<evidence type="ECO:0000259" key="5">
    <source>
        <dbReference type="Pfam" id="PF13243"/>
    </source>
</evidence>
<dbReference type="EMBL" id="JAGRRH010000006">
    <property type="protein sequence ID" value="KAG7368762.1"/>
    <property type="molecule type" value="Genomic_DNA"/>
</dbReference>
<dbReference type="FunFam" id="1.50.10.20:FF:000002">
    <property type="entry name" value="Terpene cyclase/mutase family member"/>
    <property type="match status" value="1"/>
</dbReference>
<dbReference type="InterPro" id="IPR018333">
    <property type="entry name" value="Squalene_cyclase"/>
</dbReference>
<comment type="caution">
    <text evidence="7">The sequence shown here is derived from an EMBL/GenBank/DDBJ whole genome shotgun (WGS) entry which is preliminary data.</text>
</comment>
<keyword evidence="4" id="KW-0472">Membrane</keyword>
<keyword evidence="2" id="KW-0677">Repeat</keyword>
<feature type="transmembrane region" description="Helical" evidence="4">
    <location>
        <begin position="20"/>
        <end position="42"/>
    </location>
</feature>
<evidence type="ECO:0000256" key="2">
    <source>
        <dbReference type="ARBA" id="ARBA00022737"/>
    </source>
</evidence>
<dbReference type="SFLD" id="SFLDG01016">
    <property type="entry name" value="Prenyltransferase_Like_2"/>
    <property type="match status" value="1"/>
</dbReference>
<dbReference type="PANTHER" id="PTHR11764">
    <property type="entry name" value="TERPENE CYCLASE/MUTASE FAMILY MEMBER"/>
    <property type="match status" value="1"/>
</dbReference>
<dbReference type="Pfam" id="PF13243">
    <property type="entry name" value="SQHop_cyclase_C"/>
    <property type="match status" value="1"/>
</dbReference>
<evidence type="ECO:0000256" key="4">
    <source>
        <dbReference type="SAM" id="Phobius"/>
    </source>
</evidence>
<comment type="similarity">
    <text evidence="1">Belongs to the terpene cyclase/mutase family.</text>
</comment>
<feature type="transmembrane region" description="Helical" evidence="4">
    <location>
        <begin position="92"/>
        <end position="112"/>
    </location>
</feature>
<dbReference type="GO" id="GO:0031559">
    <property type="term" value="F:oxidosqualene cyclase activity"/>
    <property type="evidence" value="ECO:0007669"/>
    <property type="project" value="UniProtKB-ARBA"/>
</dbReference>
<keyword evidence="4" id="KW-1133">Transmembrane helix</keyword>
<keyword evidence="4" id="KW-0812">Transmembrane</keyword>
<feature type="domain" description="Squalene cyclase C-terminal" evidence="5">
    <location>
        <begin position="648"/>
        <end position="1005"/>
    </location>
</feature>
<dbReference type="InterPro" id="IPR032696">
    <property type="entry name" value="SQ_cyclase_C"/>
</dbReference>
<evidence type="ECO:0000256" key="3">
    <source>
        <dbReference type="ARBA" id="ARBA00023235"/>
    </source>
</evidence>
<dbReference type="Pfam" id="PF13249">
    <property type="entry name" value="SQHop_cyclase_N"/>
    <property type="match status" value="1"/>
</dbReference>
<evidence type="ECO:0000313" key="7">
    <source>
        <dbReference type="EMBL" id="KAG7368762.1"/>
    </source>
</evidence>
<feature type="domain" description="Squalene cyclase N-terminal" evidence="6">
    <location>
        <begin position="329"/>
        <end position="637"/>
    </location>
</feature>
<dbReference type="InterPro" id="IPR032697">
    <property type="entry name" value="SQ_cyclase_N"/>
</dbReference>
<dbReference type="OrthoDB" id="21502at2759"/>
<organism evidence="7 8">
    <name type="scientific">Nitzschia inconspicua</name>
    <dbReference type="NCBI Taxonomy" id="303405"/>
    <lineage>
        <taxon>Eukaryota</taxon>
        <taxon>Sar</taxon>
        <taxon>Stramenopiles</taxon>
        <taxon>Ochrophyta</taxon>
        <taxon>Bacillariophyta</taxon>
        <taxon>Bacillariophyceae</taxon>
        <taxon>Bacillariophycidae</taxon>
        <taxon>Bacillariales</taxon>
        <taxon>Bacillariaceae</taxon>
        <taxon>Nitzschia</taxon>
    </lineage>
</organism>
<dbReference type="AlphaFoldDB" id="A0A9K3LUZ7"/>
<gene>
    <name evidence="7" type="ORF">IV203_031505</name>
</gene>
<name>A0A9K3LUZ7_9STRA</name>
<dbReference type="Proteomes" id="UP000693970">
    <property type="component" value="Unassembled WGS sequence"/>
</dbReference>
<keyword evidence="3" id="KW-0413">Isomerase</keyword>
<accession>A0A9K3LUZ7</accession>
<evidence type="ECO:0000256" key="1">
    <source>
        <dbReference type="ARBA" id="ARBA00009755"/>
    </source>
</evidence>
<dbReference type="GO" id="GO:0005811">
    <property type="term" value="C:lipid droplet"/>
    <property type="evidence" value="ECO:0007669"/>
    <property type="project" value="InterPro"/>
</dbReference>